<keyword evidence="1" id="KW-0472">Membrane</keyword>
<keyword evidence="2" id="KW-0732">Signal</keyword>
<evidence type="ECO:0000313" key="3">
    <source>
        <dbReference type="EMBL" id="MBO0333488.1"/>
    </source>
</evidence>
<sequence>MRKFVTVMLIFVMLSMPARFAAASGGDGGGIVILNAISAYSKPTLFTTVLLVNYVFVSTFFAPLINQLPPRMRARATLTLTASYTLAYFQRMMIEFAMYFLYTVTLPLFFSPQSPASKTTATPEEAQTGLWSASNPDVMTNVEAKDEEKEKQDLINRAVQGALRDPEVAQRYLDYATPEVRDAVAKALANQAAGRSGN</sequence>
<comment type="caution">
    <text evidence="3">The sequence shown here is derived from an EMBL/GenBank/DDBJ whole genome shotgun (WGS) entry which is preliminary data.</text>
</comment>
<evidence type="ECO:0000256" key="1">
    <source>
        <dbReference type="SAM" id="Phobius"/>
    </source>
</evidence>
<dbReference type="Proteomes" id="UP000664761">
    <property type="component" value="Unassembled WGS sequence"/>
</dbReference>
<reference evidence="3 4" key="1">
    <citation type="submission" date="2021-03" db="EMBL/GenBank/DDBJ databases">
        <title>Sneathiella sp. CAU 1612 isolated from Kang Won-do.</title>
        <authorList>
            <person name="Kim W."/>
        </authorList>
    </citation>
    <scope>NUCLEOTIDE SEQUENCE [LARGE SCALE GENOMIC DNA]</scope>
    <source>
        <strain evidence="3 4">CAU 1612</strain>
    </source>
</reference>
<feature type="chain" id="PRO_5045798868" evidence="2">
    <location>
        <begin position="22"/>
        <end position="198"/>
    </location>
</feature>
<protein>
    <submittedName>
        <fullName evidence="3">Uncharacterized protein</fullName>
    </submittedName>
</protein>
<dbReference type="RefSeq" id="WP_207043846.1">
    <property type="nucleotide sequence ID" value="NZ_JAFLNC010000002.1"/>
</dbReference>
<keyword evidence="1" id="KW-0812">Transmembrane</keyword>
<gene>
    <name evidence="3" type="ORF">J0X12_07680</name>
</gene>
<organism evidence="3 4">
    <name type="scientific">Sneathiella sedimenti</name>
    <dbReference type="NCBI Taxonomy" id="2816034"/>
    <lineage>
        <taxon>Bacteria</taxon>
        <taxon>Pseudomonadati</taxon>
        <taxon>Pseudomonadota</taxon>
        <taxon>Alphaproteobacteria</taxon>
        <taxon>Sneathiellales</taxon>
        <taxon>Sneathiellaceae</taxon>
        <taxon>Sneathiella</taxon>
    </lineage>
</organism>
<keyword evidence="4" id="KW-1185">Reference proteome</keyword>
<name>A0ABS3F570_9PROT</name>
<feature type="transmembrane region" description="Helical" evidence="1">
    <location>
        <begin position="92"/>
        <end position="110"/>
    </location>
</feature>
<evidence type="ECO:0000313" key="4">
    <source>
        <dbReference type="Proteomes" id="UP000664761"/>
    </source>
</evidence>
<accession>A0ABS3F570</accession>
<proteinExistence type="predicted"/>
<keyword evidence="1" id="KW-1133">Transmembrane helix</keyword>
<evidence type="ECO:0000256" key="2">
    <source>
        <dbReference type="SAM" id="SignalP"/>
    </source>
</evidence>
<feature type="transmembrane region" description="Helical" evidence="1">
    <location>
        <begin position="46"/>
        <end position="65"/>
    </location>
</feature>
<dbReference type="EMBL" id="JAFLNC010000002">
    <property type="protein sequence ID" value="MBO0333488.1"/>
    <property type="molecule type" value="Genomic_DNA"/>
</dbReference>
<feature type="signal peptide" evidence="2">
    <location>
        <begin position="1"/>
        <end position="21"/>
    </location>
</feature>